<dbReference type="Proteomes" id="UP000218811">
    <property type="component" value="Unassembled WGS sequence"/>
</dbReference>
<name>A0A2H3JEQ5_WOLCO</name>
<dbReference type="GO" id="GO:0035267">
    <property type="term" value="C:NuA4 histone acetyltransferase complex"/>
    <property type="evidence" value="ECO:0007669"/>
    <property type="project" value="TreeGrafter"/>
</dbReference>
<dbReference type="PANTHER" id="PTHR13581:SF5">
    <property type="entry name" value="MRG_MORF4L-BINDING PROTEIN"/>
    <property type="match status" value="1"/>
</dbReference>
<evidence type="ECO:0008006" key="10">
    <source>
        <dbReference type="Google" id="ProtNLM"/>
    </source>
</evidence>
<dbReference type="OMA" id="QHTRIPY"/>
<evidence type="ECO:0000313" key="9">
    <source>
        <dbReference type="Proteomes" id="UP000218811"/>
    </source>
</evidence>
<dbReference type="EMBL" id="KB468053">
    <property type="protein sequence ID" value="PCH40025.1"/>
    <property type="molecule type" value="Genomic_DNA"/>
</dbReference>
<keyword evidence="6" id="KW-0539">Nucleus</keyword>
<accession>A0A2H3JEQ5</accession>
<sequence>MNDENDETINWLDTVEGEIAFFRSMMRARPVGLHRHFHVLTIRNAILRDSGRVVTIDDLWTKLRSCYDLDILENIELDGYDPPGYYAESSPSSSLPPRSPSPSENLSLHPFFRHEFALPAEESFDSLIATRRMRASASLPPSSPAGSPATRPTKKGRSKLKNAGLVAGDSDSSALTQESGDESTMPTPKESYATGTDGGTDYADDEDADGGEPSPASKQVKRGTKSTRRGSAGSRGRGASTAGGRGTKRKKKT</sequence>
<feature type="region of interest" description="Disordered" evidence="7">
    <location>
        <begin position="83"/>
        <end position="106"/>
    </location>
</feature>
<keyword evidence="5" id="KW-0804">Transcription</keyword>
<dbReference type="InterPro" id="IPR012423">
    <property type="entry name" value="Eaf7/MRGBP"/>
</dbReference>
<reference evidence="8 9" key="1">
    <citation type="journal article" date="2012" name="Science">
        <title>The Paleozoic origin of enzymatic lignin decomposition reconstructed from 31 fungal genomes.</title>
        <authorList>
            <person name="Floudas D."/>
            <person name="Binder M."/>
            <person name="Riley R."/>
            <person name="Barry K."/>
            <person name="Blanchette R.A."/>
            <person name="Henrissat B."/>
            <person name="Martinez A.T."/>
            <person name="Otillar R."/>
            <person name="Spatafora J.W."/>
            <person name="Yadav J.S."/>
            <person name="Aerts A."/>
            <person name="Benoit I."/>
            <person name="Boyd A."/>
            <person name="Carlson A."/>
            <person name="Copeland A."/>
            <person name="Coutinho P.M."/>
            <person name="de Vries R.P."/>
            <person name="Ferreira P."/>
            <person name="Findley K."/>
            <person name="Foster B."/>
            <person name="Gaskell J."/>
            <person name="Glotzer D."/>
            <person name="Gorecki P."/>
            <person name="Heitman J."/>
            <person name="Hesse C."/>
            <person name="Hori C."/>
            <person name="Igarashi K."/>
            <person name="Jurgens J.A."/>
            <person name="Kallen N."/>
            <person name="Kersten P."/>
            <person name="Kohler A."/>
            <person name="Kuees U."/>
            <person name="Kumar T.K.A."/>
            <person name="Kuo A."/>
            <person name="LaButti K."/>
            <person name="Larrondo L.F."/>
            <person name="Lindquist E."/>
            <person name="Ling A."/>
            <person name="Lombard V."/>
            <person name="Lucas S."/>
            <person name="Lundell T."/>
            <person name="Martin R."/>
            <person name="McLaughlin D.J."/>
            <person name="Morgenstern I."/>
            <person name="Morin E."/>
            <person name="Murat C."/>
            <person name="Nagy L.G."/>
            <person name="Nolan M."/>
            <person name="Ohm R.A."/>
            <person name="Patyshakuliyeva A."/>
            <person name="Rokas A."/>
            <person name="Ruiz-Duenas F.J."/>
            <person name="Sabat G."/>
            <person name="Salamov A."/>
            <person name="Samejima M."/>
            <person name="Schmutz J."/>
            <person name="Slot J.C."/>
            <person name="St John F."/>
            <person name="Stenlid J."/>
            <person name="Sun H."/>
            <person name="Sun S."/>
            <person name="Syed K."/>
            <person name="Tsang A."/>
            <person name="Wiebenga A."/>
            <person name="Young D."/>
            <person name="Pisabarro A."/>
            <person name="Eastwood D.C."/>
            <person name="Martin F."/>
            <person name="Cullen D."/>
            <person name="Grigoriev I.V."/>
            <person name="Hibbett D.S."/>
        </authorList>
    </citation>
    <scope>NUCLEOTIDE SEQUENCE [LARGE SCALE GENOMIC DNA]</scope>
    <source>
        <strain evidence="8 9">MD-104</strain>
    </source>
</reference>
<feature type="compositionally biased region" description="Low complexity" evidence="7">
    <location>
        <begin position="192"/>
        <end position="201"/>
    </location>
</feature>
<evidence type="ECO:0000256" key="7">
    <source>
        <dbReference type="SAM" id="MobiDB-lite"/>
    </source>
</evidence>
<proteinExistence type="inferred from homology"/>
<feature type="compositionally biased region" description="Low complexity" evidence="7">
    <location>
        <begin position="89"/>
        <end position="106"/>
    </location>
</feature>
<keyword evidence="3" id="KW-0156">Chromatin regulator</keyword>
<evidence type="ECO:0000313" key="8">
    <source>
        <dbReference type="EMBL" id="PCH40025.1"/>
    </source>
</evidence>
<dbReference type="AlphaFoldDB" id="A0A2H3JEQ5"/>
<dbReference type="GO" id="GO:0006325">
    <property type="term" value="P:chromatin organization"/>
    <property type="evidence" value="ECO:0007669"/>
    <property type="project" value="UniProtKB-KW"/>
</dbReference>
<comment type="subcellular location">
    <subcellularLocation>
        <location evidence="1">Nucleus</location>
    </subcellularLocation>
</comment>
<feature type="compositionally biased region" description="Low complexity" evidence="7">
    <location>
        <begin position="135"/>
        <end position="151"/>
    </location>
</feature>
<feature type="compositionally biased region" description="Gly residues" evidence="7">
    <location>
        <begin position="233"/>
        <end position="245"/>
    </location>
</feature>
<dbReference type="OrthoDB" id="5595141at2759"/>
<keyword evidence="4" id="KW-0805">Transcription regulation</keyword>
<dbReference type="Pfam" id="PF07904">
    <property type="entry name" value="Eaf7"/>
    <property type="match status" value="1"/>
</dbReference>
<evidence type="ECO:0000256" key="1">
    <source>
        <dbReference type="ARBA" id="ARBA00004123"/>
    </source>
</evidence>
<dbReference type="PANTHER" id="PTHR13581">
    <property type="entry name" value="MRG-BINDING PROTEIN"/>
    <property type="match status" value="1"/>
</dbReference>
<organism evidence="8 9">
    <name type="scientific">Wolfiporia cocos (strain MD-104)</name>
    <name type="common">Brown rot fungus</name>
    <dbReference type="NCBI Taxonomy" id="742152"/>
    <lineage>
        <taxon>Eukaryota</taxon>
        <taxon>Fungi</taxon>
        <taxon>Dikarya</taxon>
        <taxon>Basidiomycota</taxon>
        <taxon>Agaricomycotina</taxon>
        <taxon>Agaricomycetes</taxon>
        <taxon>Polyporales</taxon>
        <taxon>Phaeolaceae</taxon>
        <taxon>Wolfiporia</taxon>
    </lineage>
</organism>
<feature type="compositionally biased region" description="Polar residues" evidence="7">
    <location>
        <begin position="170"/>
        <end position="186"/>
    </location>
</feature>
<feature type="compositionally biased region" description="Basic residues" evidence="7">
    <location>
        <begin position="219"/>
        <end position="228"/>
    </location>
</feature>
<dbReference type="GO" id="GO:0005634">
    <property type="term" value="C:nucleus"/>
    <property type="evidence" value="ECO:0007669"/>
    <property type="project" value="UniProtKB-SubCell"/>
</dbReference>
<evidence type="ECO:0000256" key="3">
    <source>
        <dbReference type="ARBA" id="ARBA00022853"/>
    </source>
</evidence>
<evidence type="ECO:0000256" key="2">
    <source>
        <dbReference type="ARBA" id="ARBA00007117"/>
    </source>
</evidence>
<evidence type="ECO:0000256" key="4">
    <source>
        <dbReference type="ARBA" id="ARBA00023015"/>
    </source>
</evidence>
<protein>
    <recommendedName>
        <fullName evidence="10">Chromatin modification-related protein EAF7</fullName>
    </recommendedName>
</protein>
<dbReference type="GO" id="GO:0006357">
    <property type="term" value="P:regulation of transcription by RNA polymerase II"/>
    <property type="evidence" value="ECO:0007669"/>
    <property type="project" value="TreeGrafter"/>
</dbReference>
<evidence type="ECO:0000256" key="5">
    <source>
        <dbReference type="ARBA" id="ARBA00023163"/>
    </source>
</evidence>
<evidence type="ECO:0000256" key="6">
    <source>
        <dbReference type="ARBA" id="ARBA00023242"/>
    </source>
</evidence>
<keyword evidence="9" id="KW-1185">Reference proteome</keyword>
<comment type="similarity">
    <text evidence="2">Belongs to the EAF7 family.</text>
</comment>
<dbReference type="STRING" id="742152.A0A2H3JEQ5"/>
<feature type="region of interest" description="Disordered" evidence="7">
    <location>
        <begin position="135"/>
        <end position="253"/>
    </location>
</feature>
<gene>
    <name evidence="8" type="ORF">WOLCODRAFT_136615</name>
</gene>